<dbReference type="AlphaFoldDB" id="A0A2G9C349"/>
<dbReference type="InterPro" id="IPR036388">
    <property type="entry name" value="WH-like_DNA-bd_sf"/>
</dbReference>
<dbReference type="InterPro" id="IPR005561">
    <property type="entry name" value="ANTAR"/>
</dbReference>
<accession>A0A2G9C349</accession>
<keyword evidence="4" id="KW-0472">Membrane</keyword>
<feature type="domain" description="ANTAR" evidence="5">
    <location>
        <begin position="40"/>
        <end position="101"/>
    </location>
</feature>
<dbReference type="SUPFAM" id="SSF52172">
    <property type="entry name" value="CheY-like"/>
    <property type="match status" value="1"/>
</dbReference>
<dbReference type="RefSeq" id="WP_099863956.1">
    <property type="nucleotide sequence ID" value="NZ_PEOG01000094.1"/>
</dbReference>
<dbReference type="Proteomes" id="UP000231501">
    <property type="component" value="Unassembled WGS sequence"/>
</dbReference>
<evidence type="ECO:0000256" key="4">
    <source>
        <dbReference type="ARBA" id="ARBA00023136"/>
    </source>
</evidence>
<dbReference type="InterPro" id="IPR029095">
    <property type="entry name" value="NarX-like_N"/>
</dbReference>
<organism evidence="6 7">
    <name type="scientific">Roseateles chitinivorans</name>
    <dbReference type="NCBI Taxonomy" id="2917965"/>
    <lineage>
        <taxon>Bacteria</taxon>
        <taxon>Pseudomonadati</taxon>
        <taxon>Pseudomonadota</taxon>
        <taxon>Betaproteobacteria</taxon>
        <taxon>Burkholderiales</taxon>
        <taxon>Sphaerotilaceae</taxon>
        <taxon>Roseateles</taxon>
    </lineage>
</organism>
<comment type="subcellular location">
    <subcellularLocation>
        <location evidence="1">Membrane</location>
        <topology evidence="1">Multi-pass membrane protein</topology>
    </subcellularLocation>
</comment>
<evidence type="ECO:0000259" key="5">
    <source>
        <dbReference type="PROSITE" id="PS50921"/>
    </source>
</evidence>
<protein>
    <submittedName>
        <fullName evidence="6">Antitermination regulator</fullName>
    </submittedName>
</protein>
<keyword evidence="7" id="KW-1185">Reference proteome</keyword>
<dbReference type="Gene3D" id="1.10.10.10">
    <property type="entry name" value="Winged helix-like DNA-binding domain superfamily/Winged helix DNA-binding domain"/>
    <property type="match status" value="1"/>
</dbReference>
<dbReference type="PROSITE" id="PS50921">
    <property type="entry name" value="ANTAR"/>
    <property type="match status" value="1"/>
</dbReference>
<evidence type="ECO:0000256" key="3">
    <source>
        <dbReference type="ARBA" id="ARBA00022989"/>
    </source>
</evidence>
<keyword evidence="2" id="KW-0812">Transmembrane</keyword>
<evidence type="ECO:0000256" key="2">
    <source>
        <dbReference type="ARBA" id="ARBA00022692"/>
    </source>
</evidence>
<dbReference type="Pfam" id="PF03861">
    <property type="entry name" value="ANTAR"/>
    <property type="match status" value="1"/>
</dbReference>
<dbReference type="GO" id="GO:0003723">
    <property type="term" value="F:RNA binding"/>
    <property type="evidence" value="ECO:0007669"/>
    <property type="project" value="InterPro"/>
</dbReference>
<keyword evidence="3" id="KW-1133">Transmembrane helix</keyword>
<gene>
    <name evidence="6" type="ORF">CS062_22795</name>
</gene>
<dbReference type="OrthoDB" id="9782798at2"/>
<dbReference type="InterPro" id="IPR011006">
    <property type="entry name" value="CheY-like_superfamily"/>
</dbReference>
<evidence type="ECO:0000313" key="7">
    <source>
        <dbReference type="Proteomes" id="UP000231501"/>
    </source>
</evidence>
<evidence type="ECO:0000313" key="6">
    <source>
        <dbReference type="EMBL" id="PIM50850.1"/>
    </source>
</evidence>
<reference evidence="6 7" key="1">
    <citation type="submission" date="2017-11" db="EMBL/GenBank/DDBJ databases">
        <title>Draft genome sequence of Mitsuaria sp. HWN-4.</title>
        <authorList>
            <person name="Gundlapally S.R."/>
        </authorList>
    </citation>
    <scope>NUCLEOTIDE SEQUENCE [LARGE SCALE GENOMIC DNA]</scope>
    <source>
        <strain evidence="6 7">HWN-4</strain>
    </source>
</reference>
<dbReference type="GO" id="GO:0016020">
    <property type="term" value="C:membrane"/>
    <property type="evidence" value="ECO:0007669"/>
    <property type="project" value="UniProtKB-SubCell"/>
</dbReference>
<dbReference type="SMART" id="SM01012">
    <property type="entry name" value="ANTAR"/>
    <property type="match status" value="1"/>
</dbReference>
<sequence>MPDAPALRPPLLQRAMALGVQLILESMPAAEALRRQLRWAVWQADRFAAVRAQLDDRKWTERAKGLLMSARDLDEDSAFRLLRDAAMHAHLRLGEVARSVVQSAQLAEAVNLAGQQRMLSQRLVKLMAQRAAGIEAKRAKTLQDDSCARVAANLSRLPALLPAVMPAVVPAPSPVAGLAPSLTPLQVDPVIDAWRRLEPLLAGKPTPEALLAADAAADDLRAHSDALASAIAACGGGKPLHVVNLCGRQRMLSQQLAKEALLADLLPGRDPAVLLDSLDRFAAGLAELESSPLSSDAIRALLAEVGAEWLRLMRSLRDAHGREAAGGLARSSEILLDRLDLLTGHYQQSLQIILG</sequence>
<proteinExistence type="predicted"/>
<comment type="caution">
    <text evidence="6">The sequence shown here is derived from an EMBL/GenBank/DDBJ whole genome shotgun (WGS) entry which is preliminary data.</text>
</comment>
<dbReference type="Pfam" id="PF13675">
    <property type="entry name" value="PilJ"/>
    <property type="match status" value="2"/>
</dbReference>
<evidence type="ECO:0000256" key="1">
    <source>
        <dbReference type="ARBA" id="ARBA00004141"/>
    </source>
</evidence>
<name>A0A2G9C349_9BURK</name>
<dbReference type="EMBL" id="PEOG01000094">
    <property type="protein sequence ID" value="PIM50850.1"/>
    <property type="molecule type" value="Genomic_DNA"/>
</dbReference>